<dbReference type="EMBL" id="CAJOBC010157009">
    <property type="protein sequence ID" value="CAF4688422.1"/>
    <property type="molecule type" value="Genomic_DNA"/>
</dbReference>
<dbReference type="Proteomes" id="UP000681722">
    <property type="component" value="Unassembled WGS sequence"/>
</dbReference>
<sequence>PICSKSVENLPQHASTCNGDTEKPQYHERDTSPSASNKKLKICA</sequence>
<protein>
    <submittedName>
        <fullName evidence="2">Uncharacterized protein</fullName>
    </submittedName>
</protein>
<evidence type="ECO:0000256" key="1">
    <source>
        <dbReference type="SAM" id="MobiDB-lite"/>
    </source>
</evidence>
<feature type="compositionally biased region" description="Polar residues" evidence="1">
    <location>
        <begin position="1"/>
        <end position="19"/>
    </location>
</feature>
<feature type="compositionally biased region" description="Basic and acidic residues" evidence="1">
    <location>
        <begin position="20"/>
        <end position="31"/>
    </location>
</feature>
<accession>A0A8S3A1N2</accession>
<evidence type="ECO:0000313" key="3">
    <source>
        <dbReference type="Proteomes" id="UP000681722"/>
    </source>
</evidence>
<feature type="non-terminal residue" evidence="2">
    <location>
        <position position="1"/>
    </location>
</feature>
<gene>
    <name evidence="2" type="ORF">SRO942_LOCUS51204</name>
</gene>
<reference evidence="2" key="1">
    <citation type="submission" date="2021-02" db="EMBL/GenBank/DDBJ databases">
        <authorList>
            <person name="Nowell W R."/>
        </authorList>
    </citation>
    <scope>NUCLEOTIDE SEQUENCE</scope>
</reference>
<comment type="caution">
    <text evidence="2">The sequence shown here is derived from an EMBL/GenBank/DDBJ whole genome shotgun (WGS) entry which is preliminary data.</text>
</comment>
<evidence type="ECO:0000313" key="2">
    <source>
        <dbReference type="EMBL" id="CAF4688422.1"/>
    </source>
</evidence>
<name>A0A8S3A1N2_9BILA</name>
<proteinExistence type="predicted"/>
<feature type="region of interest" description="Disordered" evidence="1">
    <location>
        <begin position="1"/>
        <end position="44"/>
    </location>
</feature>
<dbReference type="AlphaFoldDB" id="A0A8S3A1N2"/>
<organism evidence="2 3">
    <name type="scientific">Didymodactylos carnosus</name>
    <dbReference type="NCBI Taxonomy" id="1234261"/>
    <lineage>
        <taxon>Eukaryota</taxon>
        <taxon>Metazoa</taxon>
        <taxon>Spiralia</taxon>
        <taxon>Gnathifera</taxon>
        <taxon>Rotifera</taxon>
        <taxon>Eurotatoria</taxon>
        <taxon>Bdelloidea</taxon>
        <taxon>Philodinida</taxon>
        <taxon>Philodinidae</taxon>
        <taxon>Didymodactylos</taxon>
    </lineage>
</organism>